<sequence>MRAPLPTGSENILVVRTHYSDDAAWRELRRLMTSPAELFPPEQDFLQLRTVPVDPAWEHTKQGLAQYRAEQHENIEAVDDPSWEGASAAEVRAALADSELCVAFLADAVTMAAPGRWPMLAVDLTPADGEEGEPGEFRLHPDMLHYIHVNMEVGNMYFSDYEYATADAPVRFGDLAPPRG</sequence>
<evidence type="ECO:0000313" key="2">
    <source>
        <dbReference type="EMBL" id="MFC7330922.1"/>
    </source>
</evidence>
<protein>
    <submittedName>
        <fullName evidence="2">DUF6924 domain-containing protein</fullName>
    </submittedName>
</protein>
<proteinExistence type="predicted"/>
<organism evidence="2 3">
    <name type="scientific">Marinactinospora rubrisoli</name>
    <dbReference type="NCBI Taxonomy" id="2715399"/>
    <lineage>
        <taxon>Bacteria</taxon>
        <taxon>Bacillati</taxon>
        <taxon>Actinomycetota</taxon>
        <taxon>Actinomycetes</taxon>
        <taxon>Streptosporangiales</taxon>
        <taxon>Nocardiopsidaceae</taxon>
        <taxon>Marinactinospora</taxon>
    </lineage>
</organism>
<reference evidence="3" key="1">
    <citation type="journal article" date="2019" name="Int. J. Syst. Evol. Microbiol.">
        <title>The Global Catalogue of Microorganisms (GCM) 10K type strain sequencing project: providing services to taxonomists for standard genome sequencing and annotation.</title>
        <authorList>
            <consortium name="The Broad Institute Genomics Platform"/>
            <consortium name="The Broad Institute Genome Sequencing Center for Infectious Disease"/>
            <person name="Wu L."/>
            <person name="Ma J."/>
        </authorList>
    </citation>
    <scope>NUCLEOTIDE SEQUENCE [LARGE SCALE GENOMIC DNA]</scope>
    <source>
        <strain evidence="3">CGMCC 4.7382</strain>
    </source>
</reference>
<gene>
    <name evidence="2" type="ORF">ACFQRF_24610</name>
</gene>
<evidence type="ECO:0000259" key="1">
    <source>
        <dbReference type="Pfam" id="PF21962"/>
    </source>
</evidence>
<dbReference type="InterPro" id="IPR053832">
    <property type="entry name" value="DUF6924"/>
</dbReference>
<dbReference type="EMBL" id="JBHTBH010000014">
    <property type="protein sequence ID" value="MFC7330922.1"/>
    <property type="molecule type" value="Genomic_DNA"/>
</dbReference>
<keyword evidence="3" id="KW-1185">Reference proteome</keyword>
<comment type="caution">
    <text evidence="2">The sequence shown here is derived from an EMBL/GenBank/DDBJ whole genome shotgun (WGS) entry which is preliminary data.</text>
</comment>
<dbReference type="RefSeq" id="WP_379873559.1">
    <property type="nucleotide sequence ID" value="NZ_JBHTBH010000014.1"/>
</dbReference>
<feature type="domain" description="DUF6924" evidence="1">
    <location>
        <begin position="54"/>
        <end position="166"/>
    </location>
</feature>
<dbReference type="Pfam" id="PF21962">
    <property type="entry name" value="DUF6924"/>
    <property type="match status" value="1"/>
</dbReference>
<name>A0ABW2KLS7_9ACTN</name>
<dbReference type="Proteomes" id="UP001596540">
    <property type="component" value="Unassembled WGS sequence"/>
</dbReference>
<evidence type="ECO:0000313" key="3">
    <source>
        <dbReference type="Proteomes" id="UP001596540"/>
    </source>
</evidence>
<accession>A0ABW2KLS7</accession>